<name>A0AA89Q5S1_STRCU</name>
<reference evidence="2 3" key="1">
    <citation type="submission" date="2020-08" db="EMBL/GenBank/DDBJ databases">
        <title>Sequencing the genomes of 1000 actinobacteria strains.</title>
        <authorList>
            <person name="Klenk H.-P."/>
        </authorList>
    </citation>
    <scope>NUCLEOTIDE SEQUENCE [LARGE SCALE GENOMIC DNA]</scope>
    <source>
        <strain evidence="2 3">DSM 40129</strain>
    </source>
</reference>
<organism evidence="2 3">
    <name type="scientific">Streptomyces collinus</name>
    <dbReference type="NCBI Taxonomy" id="42684"/>
    <lineage>
        <taxon>Bacteria</taxon>
        <taxon>Bacillati</taxon>
        <taxon>Actinomycetota</taxon>
        <taxon>Actinomycetes</taxon>
        <taxon>Kitasatosporales</taxon>
        <taxon>Streptomycetaceae</taxon>
        <taxon>Streptomyces</taxon>
    </lineage>
</organism>
<feature type="region of interest" description="Disordered" evidence="1">
    <location>
        <begin position="184"/>
        <end position="208"/>
    </location>
</feature>
<evidence type="ECO:0000313" key="3">
    <source>
        <dbReference type="Proteomes" id="UP000579531"/>
    </source>
</evidence>
<dbReference type="AlphaFoldDB" id="A0AA89Q5S1"/>
<sequence>MRAAYGDPGAEAGPRELRDLLVGHEPALFEGDDVIGGARGLLGVGRGEKDRAALAGVGTQHVVQPGALARGQSAGGIVEDEGVRVGQEDAGQAQAAVHTAGEGAEAFVAQAHEPDRLEDFIGTSDRDPGGGAQHAQMTADRAGGVPRHVTQQHADLTRGMGDAVQGAAPEVGDAATLLQFEHESENRRLAGARRSEQRGDAPRPRLEGDVVGCGRKLLAGVAGQSEGLDHL</sequence>
<keyword evidence="3" id="KW-1185">Reference proteome</keyword>
<dbReference type="Proteomes" id="UP000579531">
    <property type="component" value="Unassembled WGS sequence"/>
</dbReference>
<evidence type="ECO:0000313" key="2">
    <source>
        <dbReference type="EMBL" id="MBB5814323.1"/>
    </source>
</evidence>
<protein>
    <submittedName>
        <fullName evidence="2">Uncharacterized protein</fullName>
    </submittedName>
</protein>
<accession>A0AA89Q5S1</accession>
<feature type="region of interest" description="Disordered" evidence="1">
    <location>
        <begin position="126"/>
        <end position="146"/>
    </location>
</feature>
<dbReference type="AntiFam" id="ANF00142">
    <property type="entry name" value="Shadow ORF (opposite yadG)"/>
</dbReference>
<comment type="caution">
    <text evidence="2">The sequence shown here is derived from an EMBL/GenBank/DDBJ whole genome shotgun (WGS) entry which is preliminary data.</text>
</comment>
<dbReference type="EMBL" id="JACHLX010000001">
    <property type="protein sequence ID" value="MBB5814323.1"/>
    <property type="molecule type" value="Genomic_DNA"/>
</dbReference>
<proteinExistence type="predicted"/>
<gene>
    <name evidence="2" type="ORF">HNR72_005351</name>
</gene>
<evidence type="ECO:0000256" key="1">
    <source>
        <dbReference type="SAM" id="MobiDB-lite"/>
    </source>
</evidence>
<dbReference type="AntiFam" id="ANF00095">
    <property type="entry name" value="Shadow ORF (opposite ABC transporters)"/>
</dbReference>